<comment type="similarity">
    <text evidence="1">Belongs to the oxygen-dependent FAD-linked oxidoreductase family.</text>
</comment>
<name>A0A9W9HQD8_9EURO</name>
<dbReference type="PANTHER" id="PTHR42973:SF54">
    <property type="entry name" value="FAD-BINDING PCMH-TYPE DOMAIN-CONTAINING PROTEIN"/>
    <property type="match status" value="1"/>
</dbReference>
<organism evidence="7 8">
    <name type="scientific">Penicillium capsulatum</name>
    <dbReference type="NCBI Taxonomy" id="69766"/>
    <lineage>
        <taxon>Eukaryota</taxon>
        <taxon>Fungi</taxon>
        <taxon>Dikarya</taxon>
        <taxon>Ascomycota</taxon>
        <taxon>Pezizomycotina</taxon>
        <taxon>Eurotiomycetes</taxon>
        <taxon>Eurotiomycetidae</taxon>
        <taxon>Eurotiales</taxon>
        <taxon>Aspergillaceae</taxon>
        <taxon>Penicillium</taxon>
    </lineage>
</organism>
<feature type="chain" id="PRO_5040720014" evidence="5">
    <location>
        <begin position="20"/>
        <end position="526"/>
    </location>
</feature>
<evidence type="ECO:0000259" key="6">
    <source>
        <dbReference type="PROSITE" id="PS51387"/>
    </source>
</evidence>
<dbReference type="InterPro" id="IPR050416">
    <property type="entry name" value="FAD-linked_Oxidoreductase"/>
</dbReference>
<evidence type="ECO:0000313" key="8">
    <source>
        <dbReference type="Proteomes" id="UP001146351"/>
    </source>
</evidence>
<dbReference type="PROSITE" id="PS51387">
    <property type="entry name" value="FAD_PCMH"/>
    <property type="match status" value="1"/>
</dbReference>
<evidence type="ECO:0000256" key="1">
    <source>
        <dbReference type="ARBA" id="ARBA00005466"/>
    </source>
</evidence>
<evidence type="ECO:0000256" key="5">
    <source>
        <dbReference type="SAM" id="SignalP"/>
    </source>
</evidence>
<comment type="caution">
    <text evidence="7">The sequence shown here is derived from an EMBL/GenBank/DDBJ whole genome shotgun (WGS) entry which is preliminary data.</text>
</comment>
<dbReference type="Proteomes" id="UP001146351">
    <property type="component" value="Unassembled WGS sequence"/>
</dbReference>
<keyword evidence="8" id="KW-1185">Reference proteome</keyword>
<reference evidence="7" key="1">
    <citation type="submission" date="2022-11" db="EMBL/GenBank/DDBJ databases">
        <authorList>
            <person name="Petersen C."/>
        </authorList>
    </citation>
    <scope>NUCLEOTIDE SEQUENCE</scope>
    <source>
        <strain evidence="7">IBT 21917</strain>
    </source>
</reference>
<dbReference type="Gene3D" id="3.30.43.10">
    <property type="entry name" value="Uridine Diphospho-n-acetylenolpyruvylglucosamine Reductase, domain 2"/>
    <property type="match status" value="1"/>
</dbReference>
<dbReference type="SUPFAM" id="SSF56176">
    <property type="entry name" value="FAD-binding/transporter-associated domain-like"/>
    <property type="match status" value="1"/>
</dbReference>
<dbReference type="InterPro" id="IPR036318">
    <property type="entry name" value="FAD-bd_PCMH-like_sf"/>
</dbReference>
<dbReference type="PANTHER" id="PTHR42973">
    <property type="entry name" value="BINDING OXIDOREDUCTASE, PUTATIVE (AFU_ORTHOLOGUE AFUA_1G17690)-RELATED"/>
    <property type="match status" value="1"/>
</dbReference>
<dbReference type="InterPro" id="IPR016166">
    <property type="entry name" value="FAD-bd_PCMH"/>
</dbReference>
<evidence type="ECO:0000256" key="2">
    <source>
        <dbReference type="ARBA" id="ARBA00022630"/>
    </source>
</evidence>
<accession>A0A9W9HQD8</accession>
<dbReference type="InterPro" id="IPR006094">
    <property type="entry name" value="Oxid_FAD_bind_N"/>
</dbReference>
<feature type="domain" description="FAD-binding PCMH-type" evidence="6">
    <location>
        <begin position="66"/>
        <end position="267"/>
    </location>
</feature>
<evidence type="ECO:0000256" key="4">
    <source>
        <dbReference type="ARBA" id="ARBA00023002"/>
    </source>
</evidence>
<sequence length="526" mass="57611">MKGFRIFSLLGCLALTSEAATVQGVCALTDPALAAMMPFLSSDAAIACKGSPLQAENAQRYWGTQFSKNASVVVYPSNTKDLSLAVKASKESKLGKDFAFVSGGHGQTNASSAYGFVIDLSHMNKTRIISDPSFLDLNVPTLIEYESGSNWLQVQTVTNGTGYTAIGARVASVGVGGFSTGGGIGFLAGAYGYAIDRLRALEVVLMSGEIVIATKTNKYSDLFGRCKVVEFYQEAAPEPKHCAVGQYLVEGSTLKAAQENTVKFFEENKDPLTVVYYGYGLLPADLNSPKKDIANRAILVLMKFSDDSNPAALEYNSTFTPLLDGVKVTGSRVFNVPYSNFGEVFEPSFPYGFRRGFYGPQVTKLSSDYLQDIQDSFDEHIANLKKKDDVIPTALWGIQYTHPTLNGHVPKSANETAWPHHIPGHQTLFSPAYLKAIDDTVVLRDNHKLNEISWKHQAKVGPFVADYPNYMSNDEPAWRIFGDNVQRLIEIKEKYDPDCHIHNGRVFATKACIKGGWADLYPKGQH</sequence>
<evidence type="ECO:0000313" key="7">
    <source>
        <dbReference type="EMBL" id="KAJ5151739.1"/>
    </source>
</evidence>
<dbReference type="Gene3D" id="3.30.465.10">
    <property type="match status" value="1"/>
</dbReference>
<dbReference type="GO" id="GO:0071949">
    <property type="term" value="F:FAD binding"/>
    <property type="evidence" value="ECO:0007669"/>
    <property type="project" value="InterPro"/>
</dbReference>
<keyword evidence="4" id="KW-0560">Oxidoreductase</keyword>
<feature type="signal peptide" evidence="5">
    <location>
        <begin position="1"/>
        <end position="19"/>
    </location>
</feature>
<proteinExistence type="inferred from homology"/>
<protein>
    <submittedName>
        <fullName evidence="7">FAD-binding domain-containing protein</fullName>
    </submittedName>
</protein>
<reference evidence="7" key="2">
    <citation type="journal article" date="2023" name="IMA Fungus">
        <title>Comparative genomic study of the Penicillium genus elucidates a diverse pangenome and 15 lateral gene transfer events.</title>
        <authorList>
            <person name="Petersen C."/>
            <person name="Sorensen T."/>
            <person name="Nielsen M.R."/>
            <person name="Sondergaard T.E."/>
            <person name="Sorensen J.L."/>
            <person name="Fitzpatrick D.A."/>
            <person name="Frisvad J.C."/>
            <person name="Nielsen K.L."/>
        </authorList>
    </citation>
    <scope>NUCLEOTIDE SEQUENCE</scope>
    <source>
        <strain evidence="7">IBT 21917</strain>
    </source>
</reference>
<dbReference type="InterPro" id="IPR016167">
    <property type="entry name" value="FAD-bd_PCMH_sub1"/>
</dbReference>
<evidence type="ECO:0000256" key="3">
    <source>
        <dbReference type="ARBA" id="ARBA00022827"/>
    </source>
</evidence>
<dbReference type="Pfam" id="PF01565">
    <property type="entry name" value="FAD_binding_4"/>
    <property type="match status" value="1"/>
</dbReference>
<dbReference type="GO" id="GO:0016491">
    <property type="term" value="F:oxidoreductase activity"/>
    <property type="evidence" value="ECO:0007669"/>
    <property type="project" value="UniProtKB-KW"/>
</dbReference>
<keyword evidence="2" id="KW-0285">Flavoprotein</keyword>
<dbReference type="Gene3D" id="3.40.462.20">
    <property type="match status" value="1"/>
</dbReference>
<dbReference type="InterPro" id="IPR012951">
    <property type="entry name" value="BBE"/>
</dbReference>
<keyword evidence="3" id="KW-0274">FAD</keyword>
<dbReference type="Pfam" id="PF08031">
    <property type="entry name" value="BBE"/>
    <property type="match status" value="1"/>
</dbReference>
<dbReference type="EMBL" id="JAPQKO010000008">
    <property type="protein sequence ID" value="KAJ5151739.1"/>
    <property type="molecule type" value="Genomic_DNA"/>
</dbReference>
<dbReference type="InterPro" id="IPR016169">
    <property type="entry name" value="FAD-bd_PCMH_sub2"/>
</dbReference>
<dbReference type="AlphaFoldDB" id="A0A9W9HQD8"/>
<keyword evidence="5" id="KW-0732">Signal</keyword>
<gene>
    <name evidence="7" type="ORF">N7492_010034</name>
</gene>
<dbReference type="OrthoDB" id="415825at2759"/>